<dbReference type="Proteomes" id="UP000074561">
    <property type="component" value="Chromosome"/>
</dbReference>
<evidence type="ECO:0000313" key="1">
    <source>
        <dbReference type="EMBL" id="AMP04235.1"/>
    </source>
</evidence>
<gene>
    <name evidence="1" type="ORF">CPter91_1862</name>
</gene>
<name>A0A127Q337_9BURK</name>
<dbReference type="STRING" id="279113.CPter91_1862"/>
<protein>
    <submittedName>
        <fullName evidence="1">Uncharacterized protein</fullName>
    </submittedName>
</protein>
<dbReference type="KEGG" id="cpra:CPter91_1862"/>
<evidence type="ECO:0000313" key="2">
    <source>
        <dbReference type="Proteomes" id="UP000074561"/>
    </source>
</evidence>
<dbReference type="AlphaFoldDB" id="A0A127Q337"/>
<dbReference type="PATRIC" id="fig|279113.9.peg.1850"/>
<dbReference type="EMBL" id="CP013234">
    <property type="protein sequence ID" value="AMP04235.1"/>
    <property type="molecule type" value="Genomic_DNA"/>
</dbReference>
<organism evidence="1 2">
    <name type="scientific">Collimonas pratensis</name>
    <dbReference type="NCBI Taxonomy" id="279113"/>
    <lineage>
        <taxon>Bacteria</taxon>
        <taxon>Pseudomonadati</taxon>
        <taxon>Pseudomonadota</taxon>
        <taxon>Betaproteobacteria</taxon>
        <taxon>Burkholderiales</taxon>
        <taxon>Oxalobacteraceae</taxon>
        <taxon>Collimonas</taxon>
    </lineage>
</organism>
<accession>A0A127Q337</accession>
<proteinExistence type="predicted"/>
<sequence>MPERHFLFFFPSTLVSSDITVAISSLSASSIVVCRIASAFRN</sequence>
<reference evidence="1 2" key="1">
    <citation type="submission" date="2015-11" db="EMBL/GenBank/DDBJ databases">
        <title>Exploring the genomic traits of fungus-feeding bacterial genus Collimonas.</title>
        <authorList>
            <person name="Song C."/>
            <person name="Schmidt R."/>
            <person name="de Jager V."/>
            <person name="Krzyzanowska D."/>
            <person name="Jongedijk E."/>
            <person name="Cankar K."/>
            <person name="Beekwilder J."/>
            <person name="van Veen A."/>
            <person name="de Boer W."/>
            <person name="van Veen J.A."/>
            <person name="Garbeva P."/>
        </authorList>
    </citation>
    <scope>NUCLEOTIDE SEQUENCE [LARGE SCALE GENOMIC DNA]</scope>
    <source>
        <strain evidence="1 2">Ter91</strain>
    </source>
</reference>